<accession>A0A9N9NNU7</accession>
<organism evidence="1 2">
    <name type="scientific">Acaulospora morrowiae</name>
    <dbReference type="NCBI Taxonomy" id="94023"/>
    <lineage>
        <taxon>Eukaryota</taxon>
        <taxon>Fungi</taxon>
        <taxon>Fungi incertae sedis</taxon>
        <taxon>Mucoromycota</taxon>
        <taxon>Glomeromycotina</taxon>
        <taxon>Glomeromycetes</taxon>
        <taxon>Diversisporales</taxon>
        <taxon>Acaulosporaceae</taxon>
        <taxon>Acaulospora</taxon>
    </lineage>
</organism>
<dbReference type="Proteomes" id="UP000789342">
    <property type="component" value="Unassembled WGS sequence"/>
</dbReference>
<dbReference type="AlphaFoldDB" id="A0A9N9NNU7"/>
<reference evidence="1" key="1">
    <citation type="submission" date="2021-06" db="EMBL/GenBank/DDBJ databases">
        <authorList>
            <person name="Kallberg Y."/>
            <person name="Tangrot J."/>
            <person name="Rosling A."/>
        </authorList>
    </citation>
    <scope>NUCLEOTIDE SEQUENCE</scope>
    <source>
        <strain evidence="1">CL551</strain>
    </source>
</reference>
<dbReference type="EMBL" id="CAJVPV010034073">
    <property type="protein sequence ID" value="CAG8748165.1"/>
    <property type="molecule type" value="Genomic_DNA"/>
</dbReference>
<feature type="non-terminal residue" evidence="1">
    <location>
        <position position="1"/>
    </location>
</feature>
<gene>
    <name evidence="1" type="ORF">AMORRO_LOCUS15170</name>
</gene>
<comment type="caution">
    <text evidence="1">The sequence shown here is derived from an EMBL/GenBank/DDBJ whole genome shotgun (WGS) entry which is preliminary data.</text>
</comment>
<protein>
    <submittedName>
        <fullName evidence="1">18314_t:CDS:1</fullName>
    </submittedName>
</protein>
<proteinExistence type="predicted"/>
<evidence type="ECO:0000313" key="1">
    <source>
        <dbReference type="EMBL" id="CAG8748165.1"/>
    </source>
</evidence>
<name>A0A9N9NNU7_9GLOM</name>
<evidence type="ECO:0000313" key="2">
    <source>
        <dbReference type="Proteomes" id="UP000789342"/>
    </source>
</evidence>
<keyword evidence="2" id="KW-1185">Reference proteome</keyword>
<sequence>RFAKLRNEDMRCKWSRKEGKTVVHEVSFNAPTRILLNSDLE</sequence>